<evidence type="ECO:0000313" key="2">
    <source>
        <dbReference type="Proteomes" id="UP001060336"/>
    </source>
</evidence>
<protein>
    <submittedName>
        <fullName evidence="1">Phosphonate C-P lyase system protein PhnG</fullName>
    </submittedName>
</protein>
<dbReference type="GO" id="GO:0015716">
    <property type="term" value="P:organic phosphonate transport"/>
    <property type="evidence" value="ECO:0007669"/>
    <property type="project" value="InterPro"/>
</dbReference>
<dbReference type="GO" id="GO:0019634">
    <property type="term" value="P:organic phosphonate metabolic process"/>
    <property type="evidence" value="ECO:0007669"/>
    <property type="project" value="InterPro"/>
</dbReference>
<dbReference type="Pfam" id="PF06754">
    <property type="entry name" value="PhnG"/>
    <property type="match status" value="1"/>
</dbReference>
<proteinExistence type="predicted"/>
<name>A0A9J7AQX5_9PROT</name>
<dbReference type="NCBIfam" id="TIGR03293">
    <property type="entry name" value="PhnG_redo"/>
    <property type="match status" value="1"/>
</dbReference>
<evidence type="ECO:0000313" key="1">
    <source>
        <dbReference type="EMBL" id="UUX50011.1"/>
    </source>
</evidence>
<reference evidence="1" key="1">
    <citation type="submission" date="2022-08" db="EMBL/GenBank/DDBJ databases">
        <title>Nisaea acidiphila sp. nov., isolated from a marine algal debris and emended description of the genus Nisaea Urios et al. 2008.</title>
        <authorList>
            <person name="Kwon K."/>
        </authorList>
    </citation>
    <scope>NUCLEOTIDE SEQUENCE</scope>
    <source>
        <strain evidence="1">MEBiC11861</strain>
    </source>
</reference>
<keyword evidence="1" id="KW-0456">Lyase</keyword>
<dbReference type="KEGG" id="naci:NUH88_21805"/>
<organism evidence="1 2">
    <name type="scientific">Nisaea acidiphila</name>
    <dbReference type="NCBI Taxonomy" id="1862145"/>
    <lineage>
        <taxon>Bacteria</taxon>
        <taxon>Pseudomonadati</taxon>
        <taxon>Pseudomonadota</taxon>
        <taxon>Alphaproteobacteria</taxon>
        <taxon>Rhodospirillales</taxon>
        <taxon>Thalassobaculaceae</taxon>
        <taxon>Nisaea</taxon>
    </lineage>
</organism>
<gene>
    <name evidence="1" type="primary">phnG</name>
    <name evidence="1" type="ORF">NUH88_21805</name>
</gene>
<dbReference type="EMBL" id="CP102480">
    <property type="protein sequence ID" value="UUX50011.1"/>
    <property type="molecule type" value="Genomic_DNA"/>
</dbReference>
<dbReference type="InterPro" id="IPR009609">
    <property type="entry name" value="Phosphonate_metab_PhnG"/>
</dbReference>
<dbReference type="Proteomes" id="UP001060336">
    <property type="component" value="Chromosome"/>
</dbReference>
<dbReference type="AlphaFoldDB" id="A0A9J7AQX5"/>
<keyword evidence="2" id="KW-1185">Reference proteome</keyword>
<accession>A0A9J7AQX5</accession>
<dbReference type="GO" id="GO:0016829">
    <property type="term" value="F:lyase activity"/>
    <property type="evidence" value="ECO:0007669"/>
    <property type="project" value="UniProtKB-KW"/>
</dbReference>
<sequence>MDRQPPATPTAPRKRWMSILAKASYDDLNSLWQNLPDKPEWSRIRAPEIGMVMVRGRMGGTGNRFNAGEMTVTRCTVGLKSGVIGHGYVSGRNKDHAEIAAVIDALMQHEERAETVEHSIIKPLELRHQQSRLAESRKAAATKVEFFTVAREN</sequence>